<gene>
    <name evidence="1" type="ORF">KHLLAP_LOCUS7281</name>
</gene>
<organism evidence="1 2">
    <name type="scientific">Anthostomella pinea</name>
    <dbReference type="NCBI Taxonomy" id="933095"/>
    <lineage>
        <taxon>Eukaryota</taxon>
        <taxon>Fungi</taxon>
        <taxon>Dikarya</taxon>
        <taxon>Ascomycota</taxon>
        <taxon>Pezizomycotina</taxon>
        <taxon>Sordariomycetes</taxon>
        <taxon>Xylariomycetidae</taxon>
        <taxon>Xylariales</taxon>
        <taxon>Xylariaceae</taxon>
        <taxon>Anthostomella</taxon>
    </lineage>
</organism>
<comment type="caution">
    <text evidence="1">The sequence shown here is derived from an EMBL/GenBank/DDBJ whole genome shotgun (WGS) entry which is preliminary data.</text>
</comment>
<evidence type="ECO:0000313" key="1">
    <source>
        <dbReference type="EMBL" id="CAJ2506813.1"/>
    </source>
</evidence>
<accession>A0AAI8YJE4</accession>
<dbReference type="Proteomes" id="UP001295740">
    <property type="component" value="Unassembled WGS sequence"/>
</dbReference>
<proteinExistence type="predicted"/>
<sequence>MGAAPSKPDPCPFEPPDWHMFIGGDCQGDRPRVVNTGDAHNWRCWTPDEAVGSFQVSGCGCRIRLWAGDNCTGTSYPAASNTWKYPDGIHDPSCQHIQYASMSIDGGNIYSGN</sequence>
<keyword evidence="2" id="KW-1185">Reference proteome</keyword>
<reference evidence="1" key="1">
    <citation type="submission" date="2023-10" db="EMBL/GenBank/DDBJ databases">
        <authorList>
            <person name="Hackl T."/>
        </authorList>
    </citation>
    <scope>NUCLEOTIDE SEQUENCE</scope>
</reference>
<evidence type="ECO:0000313" key="2">
    <source>
        <dbReference type="Proteomes" id="UP001295740"/>
    </source>
</evidence>
<dbReference type="EMBL" id="CAUWAG010000010">
    <property type="protein sequence ID" value="CAJ2506813.1"/>
    <property type="molecule type" value="Genomic_DNA"/>
</dbReference>
<protein>
    <submittedName>
        <fullName evidence="1">Uu.00g079990.m01.CDS01</fullName>
    </submittedName>
</protein>
<dbReference type="AlphaFoldDB" id="A0AAI8YJE4"/>
<name>A0AAI8YJE4_9PEZI</name>